<dbReference type="InterPro" id="IPR013785">
    <property type="entry name" value="Aldolase_TIM"/>
</dbReference>
<comment type="catalytic activity">
    <reaction evidence="14">
        <text>adenosine(2503) in 23S rRNA + 2 reduced [2Fe-2S]-[ferredoxin] + 2 S-adenosyl-L-methionine = 2-methyladenosine(2503) in 23S rRNA + 5'-deoxyadenosine + L-methionine + 2 oxidized [2Fe-2S]-[ferredoxin] + S-adenosyl-L-homocysteine</text>
        <dbReference type="Rhea" id="RHEA:42916"/>
        <dbReference type="Rhea" id="RHEA-COMP:10000"/>
        <dbReference type="Rhea" id="RHEA-COMP:10001"/>
        <dbReference type="Rhea" id="RHEA-COMP:10152"/>
        <dbReference type="Rhea" id="RHEA-COMP:10282"/>
        <dbReference type="ChEBI" id="CHEBI:17319"/>
        <dbReference type="ChEBI" id="CHEBI:33737"/>
        <dbReference type="ChEBI" id="CHEBI:33738"/>
        <dbReference type="ChEBI" id="CHEBI:57844"/>
        <dbReference type="ChEBI" id="CHEBI:57856"/>
        <dbReference type="ChEBI" id="CHEBI:59789"/>
        <dbReference type="ChEBI" id="CHEBI:74411"/>
        <dbReference type="ChEBI" id="CHEBI:74497"/>
        <dbReference type="EC" id="2.1.1.192"/>
    </reaction>
</comment>
<evidence type="ECO:0000256" key="12">
    <source>
        <dbReference type="ARBA" id="ARBA00023014"/>
    </source>
</evidence>
<evidence type="ECO:0000256" key="13">
    <source>
        <dbReference type="ARBA" id="ARBA00023157"/>
    </source>
</evidence>
<dbReference type="GO" id="GO:0051539">
    <property type="term" value="F:4 iron, 4 sulfur cluster binding"/>
    <property type="evidence" value="ECO:0007669"/>
    <property type="project" value="UniProtKB-UniRule"/>
</dbReference>
<evidence type="ECO:0000256" key="8">
    <source>
        <dbReference type="ARBA" id="ARBA00022691"/>
    </source>
</evidence>
<evidence type="ECO:0000256" key="10">
    <source>
        <dbReference type="ARBA" id="ARBA00022723"/>
    </source>
</evidence>
<keyword evidence="11 14" id="KW-0408">Iron</keyword>
<dbReference type="InterPro" id="IPR040072">
    <property type="entry name" value="Methyltransferase_A"/>
</dbReference>
<dbReference type="Pfam" id="PF21016">
    <property type="entry name" value="RlmN_N"/>
    <property type="match status" value="1"/>
</dbReference>
<feature type="active site" description="S-methylcysteine intermediate" evidence="14">
    <location>
        <position position="331"/>
    </location>
</feature>
<dbReference type="Proteomes" id="UP000233618">
    <property type="component" value="Unassembled WGS sequence"/>
</dbReference>
<dbReference type="AlphaFoldDB" id="A0A2N3HZZ2"/>
<comment type="function">
    <text evidence="14">Specifically methylates position 2 of adenine 2503 in 23S rRNA and position 2 of adenine 37 in tRNAs.</text>
</comment>
<feature type="binding site" evidence="14">
    <location>
        <position position="113"/>
    </location>
    <ligand>
        <name>[4Fe-4S] cluster</name>
        <dbReference type="ChEBI" id="CHEBI:49883"/>
        <note>4Fe-4S-S-AdoMet</note>
    </ligand>
</feature>
<evidence type="ECO:0000256" key="5">
    <source>
        <dbReference type="ARBA" id="ARBA00022552"/>
    </source>
</evidence>
<comment type="caution">
    <text evidence="16">The sequence shown here is derived from an EMBL/GenBank/DDBJ whole genome shotgun (WGS) entry which is preliminary data.</text>
</comment>
<dbReference type="PIRSF" id="PIRSF006004">
    <property type="entry name" value="CHP00048"/>
    <property type="match status" value="1"/>
</dbReference>
<feature type="domain" description="Radical SAM core" evidence="15">
    <location>
        <begin position="99"/>
        <end position="326"/>
    </location>
</feature>
<dbReference type="CDD" id="cd01335">
    <property type="entry name" value="Radical_SAM"/>
    <property type="match status" value="1"/>
</dbReference>
<dbReference type="InterPro" id="IPR027492">
    <property type="entry name" value="RNA_MTrfase_RlmN"/>
</dbReference>
<keyword evidence="5 14" id="KW-0698">rRNA processing</keyword>
<proteinExistence type="inferred from homology"/>
<evidence type="ECO:0000256" key="3">
    <source>
        <dbReference type="ARBA" id="ARBA00022485"/>
    </source>
</evidence>
<dbReference type="SFLD" id="SFLDF00275">
    <property type="entry name" value="adenosine_C2_methyltransferase"/>
    <property type="match status" value="1"/>
</dbReference>
<dbReference type="SFLD" id="SFLDS00029">
    <property type="entry name" value="Radical_SAM"/>
    <property type="match status" value="1"/>
</dbReference>
<dbReference type="GO" id="GO:0070475">
    <property type="term" value="P:rRNA base methylation"/>
    <property type="evidence" value="ECO:0007669"/>
    <property type="project" value="UniProtKB-UniRule"/>
</dbReference>
<dbReference type="InterPro" id="IPR004383">
    <property type="entry name" value="rRNA_lsu_MTrfase_RlmN/Cfr"/>
</dbReference>
<dbReference type="PANTHER" id="PTHR30544:SF5">
    <property type="entry name" value="RADICAL SAM CORE DOMAIN-CONTAINING PROTEIN"/>
    <property type="match status" value="1"/>
</dbReference>
<dbReference type="GO" id="GO:0019843">
    <property type="term" value="F:rRNA binding"/>
    <property type="evidence" value="ECO:0007669"/>
    <property type="project" value="UniProtKB-UniRule"/>
</dbReference>
<keyword evidence="6 14" id="KW-0489">Methyltransferase</keyword>
<dbReference type="Gene3D" id="3.20.20.70">
    <property type="entry name" value="Aldolase class I"/>
    <property type="match status" value="1"/>
</dbReference>
<dbReference type="GO" id="GO:0046872">
    <property type="term" value="F:metal ion binding"/>
    <property type="evidence" value="ECO:0007669"/>
    <property type="project" value="UniProtKB-KW"/>
</dbReference>
<dbReference type="Gene3D" id="1.10.150.530">
    <property type="match status" value="1"/>
</dbReference>
<dbReference type="NCBIfam" id="TIGR00048">
    <property type="entry name" value="rRNA_mod_RlmN"/>
    <property type="match status" value="1"/>
</dbReference>
<evidence type="ECO:0000259" key="15">
    <source>
        <dbReference type="PROSITE" id="PS51918"/>
    </source>
</evidence>
<dbReference type="PROSITE" id="PS51918">
    <property type="entry name" value="RADICAL_SAM"/>
    <property type="match status" value="1"/>
</dbReference>
<reference evidence="16 17" key="1">
    <citation type="journal article" date="2017" name="Front. Microbiol.">
        <title>Labilibaculum manganireducens gen. nov., sp. nov. and Labilibaculum filiforme sp. nov., Novel Bacteroidetes Isolated from Subsurface Sediments of the Baltic Sea.</title>
        <authorList>
            <person name="Vandieken V."/>
            <person name="Marshall I.P."/>
            <person name="Niemann H."/>
            <person name="Engelen B."/>
            <person name="Cypionka H."/>
        </authorList>
    </citation>
    <scope>NUCLEOTIDE SEQUENCE [LARGE SCALE GENOMIC DNA]</scope>
    <source>
        <strain evidence="16 17">59.10-2M</strain>
    </source>
</reference>
<dbReference type="EC" id="2.1.1.192" evidence="14"/>
<dbReference type="GO" id="GO:0070040">
    <property type="term" value="F:rRNA (adenine(2503)-C2-)-methyltransferase activity"/>
    <property type="evidence" value="ECO:0007669"/>
    <property type="project" value="UniProtKB-UniRule"/>
</dbReference>
<comment type="similarity">
    <text evidence="2 14">Belongs to the radical SAM superfamily. RlmN family.</text>
</comment>
<feature type="binding site" evidence="14">
    <location>
        <begin position="158"/>
        <end position="159"/>
    </location>
    <ligand>
        <name>S-adenosyl-L-methionine</name>
        <dbReference type="ChEBI" id="CHEBI:59789"/>
    </ligand>
</feature>
<evidence type="ECO:0000256" key="14">
    <source>
        <dbReference type="HAMAP-Rule" id="MF_01849"/>
    </source>
</evidence>
<evidence type="ECO:0000313" key="17">
    <source>
        <dbReference type="Proteomes" id="UP000233618"/>
    </source>
</evidence>
<sequence length="347" mass="39374">MAKDTLLGKTLEELIQIVTELKLPKFTAKQIADWLYKKDIISIEEMSNLSLKARTALLENYDLGITASTKVQVSVDGTKKYLYPTAHAHKFIETAYIPDQKRNTLCVSSQVGCKMGCLFCMTGKQGFQGQLSSGEIINQIRSLPERENLSNIVYMGMGEPLDNVPELMKSLEILTSDYGMAMSPRRITVSTIGIIPGMIEFLNHSECHLAVSLHTPFEDERKKLMPVQNVYPIKDVLKIIRDFDFGLQRRISFEYIMFKGINDTPRHVKELCRILDGIKCRINLIRFHPIPDTPLDGSDDATMEDFKEQLTKKGITTTIRRSRGLDIFAACGLLSTKELVKRQEEDF</sequence>
<dbReference type="HAMAP" id="MF_01849">
    <property type="entry name" value="RNA_methyltr_RlmN"/>
    <property type="match status" value="1"/>
</dbReference>
<dbReference type="InterPro" id="IPR007197">
    <property type="entry name" value="rSAM"/>
</dbReference>
<evidence type="ECO:0000313" key="16">
    <source>
        <dbReference type="EMBL" id="PKQ63636.1"/>
    </source>
</evidence>
<comment type="catalytic activity">
    <reaction evidence="14">
        <text>adenosine(37) in tRNA + 2 reduced [2Fe-2S]-[ferredoxin] + 2 S-adenosyl-L-methionine = 2-methyladenosine(37) in tRNA + 5'-deoxyadenosine + L-methionine + 2 oxidized [2Fe-2S]-[ferredoxin] + S-adenosyl-L-homocysteine</text>
        <dbReference type="Rhea" id="RHEA:43332"/>
        <dbReference type="Rhea" id="RHEA-COMP:10000"/>
        <dbReference type="Rhea" id="RHEA-COMP:10001"/>
        <dbReference type="Rhea" id="RHEA-COMP:10162"/>
        <dbReference type="Rhea" id="RHEA-COMP:10485"/>
        <dbReference type="ChEBI" id="CHEBI:17319"/>
        <dbReference type="ChEBI" id="CHEBI:33737"/>
        <dbReference type="ChEBI" id="CHEBI:33738"/>
        <dbReference type="ChEBI" id="CHEBI:57844"/>
        <dbReference type="ChEBI" id="CHEBI:57856"/>
        <dbReference type="ChEBI" id="CHEBI:59789"/>
        <dbReference type="ChEBI" id="CHEBI:74411"/>
        <dbReference type="ChEBI" id="CHEBI:74497"/>
        <dbReference type="EC" id="2.1.1.192"/>
    </reaction>
</comment>
<feature type="active site" description="Proton acceptor" evidence="14">
    <location>
        <position position="93"/>
    </location>
</feature>
<keyword evidence="7 14" id="KW-0808">Transferase</keyword>
<dbReference type="GO" id="GO:0030488">
    <property type="term" value="P:tRNA methylation"/>
    <property type="evidence" value="ECO:0007669"/>
    <property type="project" value="UniProtKB-UniRule"/>
</dbReference>
<dbReference type="SUPFAM" id="SSF102114">
    <property type="entry name" value="Radical SAM enzymes"/>
    <property type="match status" value="1"/>
</dbReference>
<evidence type="ECO:0000256" key="11">
    <source>
        <dbReference type="ARBA" id="ARBA00023004"/>
    </source>
</evidence>
<comment type="subcellular location">
    <subcellularLocation>
        <location evidence="1 14">Cytoplasm</location>
    </subcellularLocation>
</comment>
<comment type="miscellaneous">
    <text evidence="14">Reaction proceeds by a ping-pong mechanism involving intermediate methylation of a conserved cysteine residue.</text>
</comment>
<dbReference type="EMBL" id="MVDE01000028">
    <property type="protein sequence ID" value="PKQ63636.1"/>
    <property type="molecule type" value="Genomic_DNA"/>
</dbReference>
<dbReference type="FunFam" id="3.20.20.70:FF:000014">
    <property type="entry name" value="Probable dual-specificity RNA methyltransferase RlmN"/>
    <property type="match status" value="1"/>
</dbReference>
<dbReference type="GO" id="GO:0002935">
    <property type="term" value="F:tRNA (adenine(37)-C2)-methyltransferase activity"/>
    <property type="evidence" value="ECO:0007669"/>
    <property type="project" value="UniProtKB-UniRule"/>
</dbReference>
<dbReference type="Pfam" id="PF04055">
    <property type="entry name" value="Radical_SAM"/>
    <property type="match status" value="1"/>
</dbReference>
<evidence type="ECO:0000256" key="4">
    <source>
        <dbReference type="ARBA" id="ARBA00022490"/>
    </source>
</evidence>
<keyword evidence="8 14" id="KW-0949">S-adenosyl-L-methionine</keyword>
<feature type="binding site" evidence="14">
    <location>
        <position position="288"/>
    </location>
    <ligand>
        <name>S-adenosyl-L-methionine</name>
        <dbReference type="ChEBI" id="CHEBI:59789"/>
    </ligand>
</feature>
<dbReference type="InterPro" id="IPR058240">
    <property type="entry name" value="rSAM_sf"/>
</dbReference>
<evidence type="ECO:0000256" key="6">
    <source>
        <dbReference type="ARBA" id="ARBA00022603"/>
    </source>
</evidence>
<evidence type="ECO:0000256" key="2">
    <source>
        <dbReference type="ARBA" id="ARBA00007544"/>
    </source>
</evidence>
<protein>
    <recommendedName>
        <fullName evidence="14">Probable dual-specificity RNA methyltransferase RlmN</fullName>
        <ecNumber evidence="14">2.1.1.192</ecNumber>
    </recommendedName>
    <alternativeName>
        <fullName evidence="14">23S rRNA (adenine(2503)-C(2))-methyltransferase</fullName>
    </alternativeName>
    <alternativeName>
        <fullName evidence="14">23S rRNA m2A2503 methyltransferase</fullName>
    </alternativeName>
    <alternativeName>
        <fullName evidence="14">Ribosomal RNA large subunit methyltransferase N</fullName>
    </alternativeName>
    <alternativeName>
        <fullName evidence="14">tRNA (adenine(37)-C(2))-methyltransferase</fullName>
    </alternativeName>
    <alternativeName>
        <fullName evidence="14">tRNA m2A37 methyltransferase</fullName>
    </alternativeName>
</protein>
<evidence type="ECO:0000256" key="1">
    <source>
        <dbReference type="ARBA" id="ARBA00004496"/>
    </source>
</evidence>
<evidence type="ECO:0000256" key="7">
    <source>
        <dbReference type="ARBA" id="ARBA00022679"/>
    </source>
</evidence>
<organism evidence="16 17">
    <name type="scientific">Labilibaculum manganireducens</name>
    <dbReference type="NCBI Taxonomy" id="1940525"/>
    <lineage>
        <taxon>Bacteria</taxon>
        <taxon>Pseudomonadati</taxon>
        <taxon>Bacteroidota</taxon>
        <taxon>Bacteroidia</taxon>
        <taxon>Marinilabiliales</taxon>
        <taxon>Marinifilaceae</taxon>
        <taxon>Labilibaculum</taxon>
    </lineage>
</organism>
<dbReference type="SFLD" id="SFLDG01062">
    <property type="entry name" value="methyltransferase_(Class_A)"/>
    <property type="match status" value="1"/>
</dbReference>
<feature type="binding site" evidence="14">
    <location>
        <begin position="212"/>
        <end position="214"/>
    </location>
    <ligand>
        <name>S-adenosyl-L-methionine</name>
        <dbReference type="ChEBI" id="CHEBI:59789"/>
    </ligand>
</feature>
<comment type="cofactor">
    <cofactor evidence="14">
        <name>[4Fe-4S] cluster</name>
        <dbReference type="ChEBI" id="CHEBI:49883"/>
    </cofactor>
    <text evidence="14">Binds 1 [4Fe-4S] cluster. The cluster is coordinated with 3 cysteines and an exchangeable S-adenosyl-L-methionine.</text>
</comment>
<comment type="caution">
    <text evidence="14">Lacks conserved residue(s) required for the propagation of feature annotation.</text>
</comment>
<accession>A0A2N3HZZ2</accession>
<gene>
    <name evidence="14" type="primary">rlmN</name>
    <name evidence="16" type="ORF">BZG01_15655</name>
</gene>
<feature type="binding site" evidence="14">
    <location>
        <position position="117"/>
    </location>
    <ligand>
        <name>[4Fe-4S] cluster</name>
        <dbReference type="ChEBI" id="CHEBI:49883"/>
        <note>4Fe-4S-S-AdoMet</note>
    </ligand>
</feature>
<dbReference type="GO" id="GO:0005737">
    <property type="term" value="C:cytoplasm"/>
    <property type="evidence" value="ECO:0007669"/>
    <property type="project" value="UniProtKB-SubCell"/>
</dbReference>
<keyword evidence="3 14" id="KW-0004">4Fe-4S</keyword>
<dbReference type="PANTHER" id="PTHR30544">
    <property type="entry name" value="23S RRNA METHYLTRANSFERASE"/>
    <property type="match status" value="1"/>
</dbReference>
<keyword evidence="9 14" id="KW-0819">tRNA processing</keyword>
<dbReference type="GO" id="GO:0000049">
    <property type="term" value="F:tRNA binding"/>
    <property type="evidence" value="ECO:0007669"/>
    <property type="project" value="UniProtKB-UniRule"/>
</dbReference>
<keyword evidence="13 14" id="KW-1015">Disulfide bond</keyword>
<name>A0A2N3HZZ2_9BACT</name>
<keyword evidence="10 14" id="KW-0479">Metal-binding</keyword>
<dbReference type="InterPro" id="IPR048641">
    <property type="entry name" value="RlmN_N"/>
</dbReference>
<evidence type="ECO:0000256" key="9">
    <source>
        <dbReference type="ARBA" id="ARBA00022694"/>
    </source>
</evidence>
<keyword evidence="17" id="KW-1185">Reference proteome</keyword>
<feature type="binding site" evidence="14">
    <location>
        <position position="120"/>
    </location>
    <ligand>
        <name>[4Fe-4S] cluster</name>
        <dbReference type="ChEBI" id="CHEBI:49883"/>
        <note>4Fe-4S-S-AdoMet</note>
    </ligand>
</feature>
<feature type="binding site" evidence="14">
    <location>
        <position position="190"/>
    </location>
    <ligand>
        <name>S-adenosyl-L-methionine</name>
        <dbReference type="ChEBI" id="CHEBI:59789"/>
    </ligand>
</feature>
<dbReference type="RefSeq" id="WP_101310791.1">
    <property type="nucleotide sequence ID" value="NZ_MVDE01000028.1"/>
</dbReference>
<keyword evidence="4 14" id="KW-0963">Cytoplasm</keyword>
<keyword evidence="12 14" id="KW-0411">Iron-sulfur</keyword>